<evidence type="ECO:0000313" key="3">
    <source>
        <dbReference type="Proteomes" id="UP001597079"/>
    </source>
</evidence>
<protein>
    <submittedName>
        <fullName evidence="2">Uncharacterized protein</fullName>
    </submittedName>
</protein>
<keyword evidence="3" id="KW-1185">Reference proteome</keyword>
<dbReference type="EMBL" id="JBHUCX010000074">
    <property type="protein sequence ID" value="MFD1676717.1"/>
    <property type="molecule type" value="Genomic_DNA"/>
</dbReference>
<name>A0ABW4JPD7_9BACL</name>
<evidence type="ECO:0000313" key="2">
    <source>
        <dbReference type="EMBL" id="MFD1676717.1"/>
    </source>
</evidence>
<keyword evidence="1" id="KW-0812">Transmembrane</keyword>
<evidence type="ECO:0000256" key="1">
    <source>
        <dbReference type="SAM" id="Phobius"/>
    </source>
</evidence>
<reference evidence="3" key="1">
    <citation type="journal article" date="2019" name="Int. J. Syst. Evol. Microbiol.">
        <title>The Global Catalogue of Microorganisms (GCM) 10K type strain sequencing project: providing services to taxonomists for standard genome sequencing and annotation.</title>
        <authorList>
            <consortium name="The Broad Institute Genomics Platform"/>
            <consortium name="The Broad Institute Genome Sequencing Center for Infectious Disease"/>
            <person name="Wu L."/>
            <person name="Ma J."/>
        </authorList>
    </citation>
    <scope>NUCLEOTIDE SEQUENCE [LARGE SCALE GENOMIC DNA]</scope>
    <source>
        <strain evidence="3">CGMCC 1.12286</strain>
    </source>
</reference>
<keyword evidence="1" id="KW-0472">Membrane</keyword>
<accession>A0ABW4JPD7</accession>
<gene>
    <name evidence="2" type="ORF">ACFSB2_18750</name>
</gene>
<proteinExistence type="predicted"/>
<organism evidence="2 3">
    <name type="scientific">Alicyclobacillus fodiniaquatilis</name>
    <dbReference type="NCBI Taxonomy" id="1661150"/>
    <lineage>
        <taxon>Bacteria</taxon>
        <taxon>Bacillati</taxon>
        <taxon>Bacillota</taxon>
        <taxon>Bacilli</taxon>
        <taxon>Bacillales</taxon>
        <taxon>Alicyclobacillaceae</taxon>
        <taxon>Alicyclobacillus</taxon>
    </lineage>
</organism>
<sequence>MLLWMIEIVVAIGVIVAIIQIRNATQRMASRLDDIYAILKEQNTPSKQD</sequence>
<dbReference type="RefSeq" id="WP_377944623.1">
    <property type="nucleotide sequence ID" value="NZ_JBHUCX010000074.1"/>
</dbReference>
<feature type="transmembrane region" description="Helical" evidence="1">
    <location>
        <begin position="6"/>
        <end position="25"/>
    </location>
</feature>
<dbReference type="Proteomes" id="UP001597079">
    <property type="component" value="Unassembled WGS sequence"/>
</dbReference>
<keyword evidence="1" id="KW-1133">Transmembrane helix</keyword>
<comment type="caution">
    <text evidence="2">The sequence shown here is derived from an EMBL/GenBank/DDBJ whole genome shotgun (WGS) entry which is preliminary data.</text>
</comment>